<comment type="caution">
    <text evidence="11">The sequence shown here is derived from an EMBL/GenBank/DDBJ whole genome shotgun (WGS) entry which is preliminary data.</text>
</comment>
<dbReference type="InterPro" id="IPR013087">
    <property type="entry name" value="Znf_C2H2_type"/>
</dbReference>
<name>A0A8X7BSZ1_9ARAC</name>
<dbReference type="SMART" id="SM00355">
    <property type="entry name" value="ZnF_C2H2"/>
    <property type="match status" value="6"/>
</dbReference>
<evidence type="ECO:0000256" key="3">
    <source>
        <dbReference type="ARBA" id="ARBA00022737"/>
    </source>
</evidence>
<evidence type="ECO:0000256" key="1">
    <source>
        <dbReference type="ARBA" id="ARBA00004123"/>
    </source>
</evidence>
<accession>A0A8X7BSZ1</accession>
<evidence type="ECO:0000259" key="10">
    <source>
        <dbReference type="PROSITE" id="PS50157"/>
    </source>
</evidence>
<keyword evidence="4 9" id="KW-0863">Zinc-finger</keyword>
<keyword evidence="6" id="KW-0805">Transcription regulation</keyword>
<evidence type="ECO:0000256" key="2">
    <source>
        <dbReference type="ARBA" id="ARBA00022723"/>
    </source>
</evidence>
<evidence type="ECO:0000313" key="12">
    <source>
        <dbReference type="Proteomes" id="UP000886998"/>
    </source>
</evidence>
<dbReference type="Proteomes" id="UP000886998">
    <property type="component" value="Unassembled WGS sequence"/>
</dbReference>
<organism evidence="11 12">
    <name type="scientific">Trichonephila inaurata madagascariensis</name>
    <dbReference type="NCBI Taxonomy" id="2747483"/>
    <lineage>
        <taxon>Eukaryota</taxon>
        <taxon>Metazoa</taxon>
        <taxon>Ecdysozoa</taxon>
        <taxon>Arthropoda</taxon>
        <taxon>Chelicerata</taxon>
        <taxon>Arachnida</taxon>
        <taxon>Araneae</taxon>
        <taxon>Araneomorphae</taxon>
        <taxon>Entelegynae</taxon>
        <taxon>Araneoidea</taxon>
        <taxon>Nephilidae</taxon>
        <taxon>Trichonephila</taxon>
        <taxon>Trichonephila inaurata</taxon>
    </lineage>
</organism>
<dbReference type="Gene3D" id="3.30.160.60">
    <property type="entry name" value="Classic Zinc Finger"/>
    <property type="match status" value="3"/>
</dbReference>
<keyword evidence="7" id="KW-0804">Transcription</keyword>
<keyword evidence="3" id="KW-0677">Repeat</keyword>
<dbReference type="PANTHER" id="PTHR47772:SF13">
    <property type="entry name" value="GASTRULA ZINC FINGER PROTEIN XLCGF49.1-LIKE-RELATED"/>
    <property type="match status" value="1"/>
</dbReference>
<dbReference type="EMBL" id="BMAV01002881">
    <property type="protein sequence ID" value="GFY42093.1"/>
    <property type="molecule type" value="Genomic_DNA"/>
</dbReference>
<evidence type="ECO:0000313" key="11">
    <source>
        <dbReference type="EMBL" id="GFY42093.1"/>
    </source>
</evidence>
<dbReference type="InterPro" id="IPR036236">
    <property type="entry name" value="Znf_C2H2_sf"/>
</dbReference>
<sequence length="232" mass="27512">MTAKRSETDTKYVCDTCPRTFHFWRHYLKHMQVHKDTVFQKYFECWAACNSFIQYIDHIEIHVDDIELNFMYCSESFSSHDTLRLHQNIHTRGNHFICEVGHRECNTKKSQYVLLHGAKMSVNSGVCLDGFPQKKAEVRSTHHNDGNKQFSRHICGKVFGFKSQLKGHQETHSNEISHSCPVCDKPCKTKNNVKEHLRLHTEKKQHKCDKCKKEFFLQTHLRLHYHVRKKEL</sequence>
<dbReference type="AlphaFoldDB" id="A0A8X7BSZ1"/>
<feature type="domain" description="C2H2-type" evidence="10">
    <location>
        <begin position="150"/>
        <end position="177"/>
    </location>
</feature>
<gene>
    <name evidence="11" type="ORF">TNIN_404891</name>
</gene>
<dbReference type="SUPFAM" id="SSF57667">
    <property type="entry name" value="beta-beta-alpha zinc fingers"/>
    <property type="match status" value="4"/>
</dbReference>
<feature type="domain" description="C2H2-type" evidence="10">
    <location>
        <begin position="206"/>
        <end position="232"/>
    </location>
</feature>
<evidence type="ECO:0000256" key="4">
    <source>
        <dbReference type="ARBA" id="ARBA00022771"/>
    </source>
</evidence>
<dbReference type="PROSITE" id="PS00028">
    <property type="entry name" value="ZINC_FINGER_C2H2_1"/>
    <property type="match status" value="2"/>
</dbReference>
<feature type="domain" description="C2H2-type" evidence="10">
    <location>
        <begin position="12"/>
        <end position="34"/>
    </location>
</feature>
<dbReference type="GO" id="GO:0005634">
    <property type="term" value="C:nucleus"/>
    <property type="evidence" value="ECO:0007669"/>
    <property type="project" value="UniProtKB-SubCell"/>
</dbReference>
<dbReference type="PANTHER" id="PTHR47772">
    <property type="entry name" value="ZINC FINGER PROTEIN 200"/>
    <property type="match status" value="1"/>
</dbReference>
<evidence type="ECO:0000256" key="5">
    <source>
        <dbReference type="ARBA" id="ARBA00022833"/>
    </source>
</evidence>
<feature type="domain" description="C2H2-type" evidence="10">
    <location>
        <begin position="178"/>
        <end position="205"/>
    </location>
</feature>
<protein>
    <recommendedName>
        <fullName evidence="10">C2H2-type domain-containing protein</fullName>
    </recommendedName>
</protein>
<dbReference type="GO" id="GO:0008270">
    <property type="term" value="F:zinc ion binding"/>
    <property type="evidence" value="ECO:0007669"/>
    <property type="project" value="UniProtKB-KW"/>
</dbReference>
<reference evidence="11" key="1">
    <citation type="submission" date="2020-08" db="EMBL/GenBank/DDBJ databases">
        <title>Multicomponent nature underlies the extraordinary mechanical properties of spider dragline silk.</title>
        <authorList>
            <person name="Kono N."/>
            <person name="Nakamura H."/>
            <person name="Mori M."/>
            <person name="Yoshida Y."/>
            <person name="Ohtoshi R."/>
            <person name="Malay A.D."/>
            <person name="Moran D.A.P."/>
            <person name="Tomita M."/>
            <person name="Numata K."/>
            <person name="Arakawa K."/>
        </authorList>
    </citation>
    <scope>NUCLEOTIDE SEQUENCE</scope>
</reference>
<evidence type="ECO:0000256" key="9">
    <source>
        <dbReference type="PROSITE-ProRule" id="PRU00042"/>
    </source>
</evidence>
<dbReference type="InterPro" id="IPR050636">
    <property type="entry name" value="C2H2-ZF_domain-containing"/>
</dbReference>
<dbReference type="Pfam" id="PF00096">
    <property type="entry name" value="zf-C2H2"/>
    <property type="match status" value="3"/>
</dbReference>
<evidence type="ECO:0000256" key="7">
    <source>
        <dbReference type="ARBA" id="ARBA00023163"/>
    </source>
</evidence>
<keyword evidence="2" id="KW-0479">Metal-binding</keyword>
<keyword evidence="5" id="KW-0862">Zinc</keyword>
<evidence type="ECO:0000256" key="8">
    <source>
        <dbReference type="ARBA" id="ARBA00023242"/>
    </source>
</evidence>
<keyword evidence="12" id="KW-1185">Reference proteome</keyword>
<keyword evidence="8" id="KW-0539">Nucleus</keyword>
<evidence type="ECO:0000256" key="6">
    <source>
        <dbReference type="ARBA" id="ARBA00023015"/>
    </source>
</evidence>
<proteinExistence type="predicted"/>
<comment type="subcellular location">
    <subcellularLocation>
        <location evidence="1">Nucleus</location>
    </subcellularLocation>
</comment>
<dbReference type="PROSITE" id="PS50157">
    <property type="entry name" value="ZINC_FINGER_C2H2_2"/>
    <property type="match status" value="4"/>
</dbReference>
<dbReference type="OrthoDB" id="6506915at2759"/>